<feature type="region of interest" description="Disordered" evidence="1">
    <location>
        <begin position="1"/>
        <end position="20"/>
    </location>
</feature>
<dbReference type="RefSeq" id="WP_251487556.1">
    <property type="nucleotide sequence ID" value="NZ_CAJSLV010000046.1"/>
</dbReference>
<keyword evidence="3" id="KW-1185">Reference proteome</keyword>
<protein>
    <recommendedName>
        <fullName evidence="4">AmfS protein</fullName>
    </recommendedName>
</protein>
<organism evidence="2 3">
    <name type="scientific">Actinacidiphila cocklensis</name>
    <dbReference type="NCBI Taxonomy" id="887465"/>
    <lineage>
        <taxon>Bacteria</taxon>
        <taxon>Bacillati</taxon>
        <taxon>Actinomycetota</taxon>
        <taxon>Actinomycetes</taxon>
        <taxon>Kitasatosporales</taxon>
        <taxon>Streptomycetaceae</taxon>
        <taxon>Actinacidiphila</taxon>
    </lineage>
</organism>
<evidence type="ECO:0000313" key="3">
    <source>
        <dbReference type="Proteomes" id="UP001152519"/>
    </source>
</evidence>
<gene>
    <name evidence="2" type="ORF">SCOCK_180082</name>
</gene>
<reference evidence="2" key="1">
    <citation type="submission" date="2021-05" db="EMBL/GenBank/DDBJ databases">
        <authorList>
            <person name="Arsene-Ploetze F."/>
        </authorList>
    </citation>
    <scope>NUCLEOTIDE SEQUENCE</scope>
    <source>
        <strain evidence="2">DSM 42138</strain>
    </source>
</reference>
<name>A0A9W4E3P4_9ACTN</name>
<dbReference type="Pfam" id="PF19402">
    <property type="entry name" value="RamS"/>
    <property type="match status" value="1"/>
</dbReference>
<dbReference type="Proteomes" id="UP001152519">
    <property type="component" value="Unassembled WGS sequence"/>
</dbReference>
<evidence type="ECO:0008006" key="4">
    <source>
        <dbReference type="Google" id="ProtNLM"/>
    </source>
</evidence>
<dbReference type="NCBIfam" id="NF033212">
    <property type="entry name" value="SapB_AmfS_lanti"/>
    <property type="match status" value="1"/>
</dbReference>
<evidence type="ECO:0000313" key="2">
    <source>
        <dbReference type="EMBL" id="CAG6392705.1"/>
    </source>
</evidence>
<comment type="caution">
    <text evidence="2">The sequence shown here is derived from an EMBL/GenBank/DDBJ whole genome shotgun (WGS) entry which is preliminary data.</text>
</comment>
<evidence type="ECO:0000256" key="1">
    <source>
        <dbReference type="SAM" id="MobiDB-lite"/>
    </source>
</evidence>
<dbReference type="InterPro" id="IPR045825">
    <property type="entry name" value="RamS"/>
</dbReference>
<accession>A0A9W4E3P4</accession>
<sequence length="40" mass="4047">MALLDLQNMEPENGHNGGGAPASSLSLIGCISSVSFLVCL</sequence>
<proteinExistence type="predicted"/>
<dbReference type="EMBL" id="CAJSLV010000046">
    <property type="protein sequence ID" value="CAG6392705.1"/>
    <property type="molecule type" value="Genomic_DNA"/>
</dbReference>
<dbReference type="AlphaFoldDB" id="A0A9W4E3P4"/>